<reference evidence="2 3" key="1">
    <citation type="submission" date="2024-03" db="EMBL/GenBank/DDBJ databases">
        <title>The Acrasis kona genome and developmental transcriptomes reveal deep origins of eukaryotic multicellular pathways.</title>
        <authorList>
            <person name="Sheikh S."/>
            <person name="Fu C.-J."/>
            <person name="Brown M.W."/>
            <person name="Baldauf S.L."/>
        </authorList>
    </citation>
    <scope>NUCLEOTIDE SEQUENCE [LARGE SCALE GENOMIC DNA]</scope>
    <source>
        <strain evidence="2 3">ATCC MYA-3509</strain>
    </source>
</reference>
<feature type="compositionally biased region" description="Basic and acidic residues" evidence="1">
    <location>
        <begin position="116"/>
        <end position="149"/>
    </location>
</feature>
<keyword evidence="3" id="KW-1185">Reference proteome</keyword>
<dbReference type="Proteomes" id="UP001431209">
    <property type="component" value="Unassembled WGS sequence"/>
</dbReference>
<gene>
    <name evidence="2" type="ORF">AKO1_013818</name>
</gene>
<proteinExistence type="predicted"/>
<evidence type="ECO:0000256" key="1">
    <source>
        <dbReference type="SAM" id="MobiDB-lite"/>
    </source>
</evidence>
<accession>A0AAW2YLC6</accession>
<organism evidence="2 3">
    <name type="scientific">Acrasis kona</name>
    <dbReference type="NCBI Taxonomy" id="1008807"/>
    <lineage>
        <taxon>Eukaryota</taxon>
        <taxon>Discoba</taxon>
        <taxon>Heterolobosea</taxon>
        <taxon>Tetramitia</taxon>
        <taxon>Eutetramitia</taxon>
        <taxon>Acrasidae</taxon>
        <taxon>Acrasis</taxon>
    </lineage>
</organism>
<feature type="region of interest" description="Disordered" evidence="1">
    <location>
        <begin position="82"/>
        <end position="149"/>
    </location>
</feature>
<name>A0AAW2YLC6_9EUKA</name>
<protein>
    <submittedName>
        <fullName evidence="2">Histone-lysine N-methyltransferase</fullName>
    </submittedName>
</protein>
<feature type="compositionally biased region" description="Basic and acidic residues" evidence="1">
    <location>
        <begin position="94"/>
        <end position="103"/>
    </location>
</feature>
<sequence>MITFRIFNITIGSCFSKACSNEKDFWQRYGIIAQQHVHNWFKNLTSAPTERVFKNIKTATKSFKAWIANALLRAVRDFQKKNNVTPTKKRKREGRGIEEHEQGTGRSKRVYPDGFSDFKNKNSDNFRIIRREEGRRSAKGQRHVEIQGL</sequence>
<evidence type="ECO:0000313" key="3">
    <source>
        <dbReference type="Proteomes" id="UP001431209"/>
    </source>
</evidence>
<dbReference type="EMBL" id="JAOPGA020000243">
    <property type="protein sequence ID" value="KAL0477808.1"/>
    <property type="molecule type" value="Genomic_DNA"/>
</dbReference>
<dbReference type="AlphaFoldDB" id="A0AAW2YLC6"/>
<evidence type="ECO:0000313" key="2">
    <source>
        <dbReference type="EMBL" id="KAL0477808.1"/>
    </source>
</evidence>
<comment type="caution">
    <text evidence="2">The sequence shown here is derived from an EMBL/GenBank/DDBJ whole genome shotgun (WGS) entry which is preliminary data.</text>
</comment>